<dbReference type="AlphaFoldDB" id="A0A8C2LC55"/>
<feature type="compositionally biased region" description="Basic residues" evidence="1">
    <location>
        <begin position="28"/>
        <end position="39"/>
    </location>
</feature>
<protein>
    <submittedName>
        <fullName evidence="2">Uncharacterized protein</fullName>
    </submittedName>
</protein>
<dbReference type="Proteomes" id="UP000694386">
    <property type="component" value="Unplaced"/>
</dbReference>
<feature type="compositionally biased region" description="Polar residues" evidence="1">
    <location>
        <begin position="1"/>
        <end position="12"/>
    </location>
</feature>
<reference evidence="2" key="1">
    <citation type="submission" date="2025-08" db="UniProtKB">
        <authorList>
            <consortium name="Ensembl"/>
        </authorList>
    </citation>
    <scope>IDENTIFICATION</scope>
</reference>
<feature type="region of interest" description="Disordered" evidence="1">
    <location>
        <begin position="1"/>
        <end position="170"/>
    </location>
</feature>
<evidence type="ECO:0000256" key="1">
    <source>
        <dbReference type="SAM" id="MobiDB-lite"/>
    </source>
</evidence>
<organism evidence="2 3">
    <name type="scientific">Cricetulus griseus</name>
    <name type="common">Chinese hamster</name>
    <name type="synonym">Cricetulus barabensis griseus</name>
    <dbReference type="NCBI Taxonomy" id="10029"/>
    <lineage>
        <taxon>Eukaryota</taxon>
        <taxon>Metazoa</taxon>
        <taxon>Chordata</taxon>
        <taxon>Craniata</taxon>
        <taxon>Vertebrata</taxon>
        <taxon>Euteleostomi</taxon>
        <taxon>Mammalia</taxon>
        <taxon>Eutheria</taxon>
        <taxon>Euarchontoglires</taxon>
        <taxon>Glires</taxon>
        <taxon>Rodentia</taxon>
        <taxon>Myomorpha</taxon>
        <taxon>Muroidea</taxon>
        <taxon>Cricetidae</taxon>
        <taxon>Cricetinae</taxon>
        <taxon>Cricetulus</taxon>
    </lineage>
</organism>
<dbReference type="Ensembl" id="ENSCGRT00001001550.1">
    <property type="protein sequence ID" value="ENSCGRP00001001448.1"/>
    <property type="gene ID" value="ENSCGRG00001001192.1"/>
</dbReference>
<feature type="compositionally biased region" description="Low complexity" evidence="1">
    <location>
        <begin position="137"/>
        <end position="161"/>
    </location>
</feature>
<evidence type="ECO:0000313" key="2">
    <source>
        <dbReference type="Ensembl" id="ENSCGRP00001001448.1"/>
    </source>
</evidence>
<reference evidence="2" key="2">
    <citation type="submission" date="2025-09" db="UniProtKB">
        <authorList>
            <consortium name="Ensembl"/>
        </authorList>
    </citation>
    <scope>IDENTIFICATION</scope>
</reference>
<sequence length="170" mass="17849">WLAYPTPTQQASAVPPGPLRPDDASGYPRHHHRRRRRRSLCAPATPRPQRPGLQPLAPTSEKLSPGRGRRDGPTHLGEGRGAAGTLRPRRPRSRPASLLSPLHPPGPATRSAEQPPPSPARAPSAGRTRVGRRPQLGGPDAPGRGGAAACLPLPPLRARGASPWAALPAA</sequence>
<evidence type="ECO:0000313" key="3">
    <source>
        <dbReference type="Proteomes" id="UP000694386"/>
    </source>
</evidence>
<name>A0A8C2LC55_CRIGR</name>
<accession>A0A8C2LC55</accession>
<proteinExistence type="predicted"/>